<dbReference type="Gene3D" id="1.10.510.10">
    <property type="entry name" value="Transferase(Phosphotransferase) domain 1"/>
    <property type="match status" value="1"/>
</dbReference>
<keyword evidence="3" id="KW-1185">Reference proteome</keyword>
<reference evidence="3" key="2">
    <citation type="submission" date="2015-01" db="EMBL/GenBank/DDBJ databases">
        <title>Evolutionary Origins and Diversification of the Mycorrhizal Mutualists.</title>
        <authorList>
            <consortium name="DOE Joint Genome Institute"/>
            <consortium name="Mycorrhizal Genomics Consortium"/>
            <person name="Kohler A."/>
            <person name="Kuo A."/>
            <person name="Nagy L.G."/>
            <person name="Floudas D."/>
            <person name="Copeland A."/>
            <person name="Barry K.W."/>
            <person name="Cichocki N."/>
            <person name="Veneault-Fourrey C."/>
            <person name="LaButti K."/>
            <person name="Lindquist E.A."/>
            <person name="Lipzen A."/>
            <person name="Lundell T."/>
            <person name="Morin E."/>
            <person name="Murat C."/>
            <person name="Riley R."/>
            <person name="Ohm R."/>
            <person name="Sun H."/>
            <person name="Tunlid A."/>
            <person name="Henrissat B."/>
            <person name="Grigoriev I.V."/>
            <person name="Hibbett D.S."/>
            <person name="Martin F."/>
        </authorList>
    </citation>
    <scope>NUCLEOTIDE SEQUENCE [LARGE SCALE GENOMIC DNA]</scope>
    <source>
        <strain evidence="3">ATCC 200175</strain>
    </source>
</reference>
<dbReference type="SUPFAM" id="SSF56112">
    <property type="entry name" value="Protein kinase-like (PK-like)"/>
    <property type="match status" value="1"/>
</dbReference>
<dbReference type="Gene3D" id="3.30.200.20">
    <property type="entry name" value="Phosphorylase Kinase, domain 1"/>
    <property type="match status" value="1"/>
</dbReference>
<dbReference type="Proteomes" id="UP000053647">
    <property type="component" value="Unassembled WGS sequence"/>
</dbReference>
<evidence type="ECO:0000313" key="2">
    <source>
        <dbReference type="EMBL" id="KIJ05250.1"/>
    </source>
</evidence>
<dbReference type="PROSITE" id="PS00108">
    <property type="entry name" value="PROTEIN_KINASE_ST"/>
    <property type="match status" value="1"/>
</dbReference>
<dbReference type="GO" id="GO:0004672">
    <property type="term" value="F:protein kinase activity"/>
    <property type="evidence" value="ECO:0007669"/>
    <property type="project" value="InterPro"/>
</dbReference>
<dbReference type="InterPro" id="IPR008271">
    <property type="entry name" value="Ser/Thr_kinase_AS"/>
</dbReference>
<dbReference type="GO" id="GO:0005524">
    <property type="term" value="F:ATP binding"/>
    <property type="evidence" value="ECO:0007669"/>
    <property type="project" value="InterPro"/>
</dbReference>
<dbReference type="PROSITE" id="PS50011">
    <property type="entry name" value="PROTEIN_KINASE_DOM"/>
    <property type="match status" value="1"/>
</dbReference>
<evidence type="ECO:0000313" key="3">
    <source>
        <dbReference type="Proteomes" id="UP000053647"/>
    </source>
</evidence>
<sequence length="455" mass="51206">MTVHFAFPPFLRRDQGDFPYHFRADLPWQFPIFLNTEDEPTWCKFTPKSDWSITSPNFLCPFVICEVVSIRSEADRWRMLVEAIPIARAGYQLMKRRSSRDFFVVAIYLRANLTAERYIVAQTDPSGKVSITKKNFVLTEPQDAVSFFREMYNLSTLIGELAEHLDTSKENALKGLAQIAHPMKSLTIQHEEETKESCDSDGSQGSFEEGVFSDPDLQALAAKMGIEIHASILGHDNVALVSCGSERGILKLTHYKMEIDILQHLSKIDDPSNHTISGTRVWQHQSGYMIYMPSGGGHLTMLKQPEVHLWSTTKQLVEAVAFMHNHGVAHMDIKPPNVLIPVHGGRLSIIDFQYGGVRQECKDQVQRHRRDTRLPCPRSCKWPGHVQSDTRGPVVLREDSGGVLPAVHSFGRYQGSSGYSSTTDACYPGGTTLDVGRVDVDVRPRFPPRNVMPQT</sequence>
<gene>
    <name evidence="2" type="ORF">PAXINDRAFT_103854</name>
</gene>
<evidence type="ECO:0000259" key="1">
    <source>
        <dbReference type="PROSITE" id="PS50011"/>
    </source>
</evidence>
<dbReference type="InterPro" id="IPR011009">
    <property type="entry name" value="Kinase-like_dom_sf"/>
</dbReference>
<organism evidence="2 3">
    <name type="scientific">Paxillus involutus ATCC 200175</name>
    <dbReference type="NCBI Taxonomy" id="664439"/>
    <lineage>
        <taxon>Eukaryota</taxon>
        <taxon>Fungi</taxon>
        <taxon>Dikarya</taxon>
        <taxon>Basidiomycota</taxon>
        <taxon>Agaricomycotina</taxon>
        <taxon>Agaricomycetes</taxon>
        <taxon>Agaricomycetidae</taxon>
        <taxon>Boletales</taxon>
        <taxon>Paxilineae</taxon>
        <taxon>Paxillaceae</taxon>
        <taxon>Paxillus</taxon>
    </lineage>
</organism>
<reference evidence="2 3" key="1">
    <citation type="submission" date="2014-06" db="EMBL/GenBank/DDBJ databases">
        <authorList>
            <consortium name="DOE Joint Genome Institute"/>
            <person name="Kuo A."/>
            <person name="Kohler A."/>
            <person name="Nagy L.G."/>
            <person name="Floudas D."/>
            <person name="Copeland A."/>
            <person name="Barry K.W."/>
            <person name="Cichocki N."/>
            <person name="Veneault-Fourrey C."/>
            <person name="LaButti K."/>
            <person name="Lindquist E.A."/>
            <person name="Lipzen A."/>
            <person name="Lundell T."/>
            <person name="Morin E."/>
            <person name="Murat C."/>
            <person name="Sun H."/>
            <person name="Tunlid A."/>
            <person name="Henrissat B."/>
            <person name="Grigoriev I.V."/>
            <person name="Hibbett D.S."/>
            <person name="Martin F."/>
            <person name="Nordberg H.P."/>
            <person name="Cantor M.N."/>
            <person name="Hua S.X."/>
        </authorList>
    </citation>
    <scope>NUCLEOTIDE SEQUENCE [LARGE SCALE GENOMIC DNA]</scope>
    <source>
        <strain evidence="2 3">ATCC 200175</strain>
    </source>
</reference>
<proteinExistence type="predicted"/>
<feature type="domain" description="Protein kinase" evidence="1">
    <location>
        <begin position="193"/>
        <end position="455"/>
    </location>
</feature>
<dbReference type="AlphaFoldDB" id="A0A0C9ST98"/>
<dbReference type="InterPro" id="IPR000719">
    <property type="entry name" value="Prot_kinase_dom"/>
</dbReference>
<dbReference type="OrthoDB" id="2620952at2759"/>
<name>A0A0C9ST98_PAXIN</name>
<dbReference type="EMBL" id="KN821122">
    <property type="protein sequence ID" value="KIJ05250.1"/>
    <property type="molecule type" value="Genomic_DNA"/>
</dbReference>
<protein>
    <recommendedName>
        <fullName evidence="1">Protein kinase domain-containing protein</fullName>
    </recommendedName>
</protein>
<dbReference type="HOGENOM" id="CLU_601435_0_0_1"/>
<accession>A0A0C9ST98</accession>
<dbReference type="SMART" id="SM00220">
    <property type="entry name" value="S_TKc"/>
    <property type="match status" value="1"/>
</dbReference>
<dbReference type="Pfam" id="PF00069">
    <property type="entry name" value="Pkinase"/>
    <property type="match status" value="1"/>
</dbReference>